<keyword evidence="2" id="KW-1185">Reference proteome</keyword>
<organism evidence="1 2">
    <name type="scientific">Sphingomonas trueperi</name>
    <dbReference type="NCBI Taxonomy" id="53317"/>
    <lineage>
        <taxon>Bacteria</taxon>
        <taxon>Pseudomonadati</taxon>
        <taxon>Pseudomonadota</taxon>
        <taxon>Alphaproteobacteria</taxon>
        <taxon>Sphingomonadales</taxon>
        <taxon>Sphingomonadaceae</taxon>
        <taxon>Sphingomonas</taxon>
    </lineage>
</organism>
<dbReference type="AlphaFoldDB" id="A0A7X5Y1R7"/>
<protein>
    <submittedName>
        <fullName evidence="1">Uncharacterized protein</fullName>
    </submittedName>
</protein>
<evidence type="ECO:0000313" key="1">
    <source>
        <dbReference type="EMBL" id="NJB98995.1"/>
    </source>
</evidence>
<proteinExistence type="predicted"/>
<evidence type="ECO:0000313" key="2">
    <source>
        <dbReference type="Proteomes" id="UP000531251"/>
    </source>
</evidence>
<dbReference type="EMBL" id="JAATJB010000012">
    <property type="protein sequence ID" value="NJB98995.1"/>
    <property type="molecule type" value="Genomic_DNA"/>
</dbReference>
<reference evidence="1 2" key="1">
    <citation type="submission" date="2020-03" db="EMBL/GenBank/DDBJ databases">
        <title>Genomic Encyclopedia of Type Strains, Phase IV (KMG-IV): sequencing the most valuable type-strain genomes for metagenomic binning, comparative biology and taxonomic classification.</title>
        <authorList>
            <person name="Goeker M."/>
        </authorList>
    </citation>
    <scope>NUCLEOTIDE SEQUENCE [LARGE SCALE GENOMIC DNA]</scope>
    <source>
        <strain evidence="1 2">DSM 7225</strain>
    </source>
</reference>
<name>A0A7X5Y1R7_9SPHN</name>
<sequence>MLTKIGSTAHDGGRCDVEFYFHLSPGKIS</sequence>
<gene>
    <name evidence="1" type="ORF">GGR89_003335</name>
</gene>
<accession>A0A7X5Y1R7</accession>
<comment type="caution">
    <text evidence="1">The sequence shown here is derived from an EMBL/GenBank/DDBJ whole genome shotgun (WGS) entry which is preliminary data.</text>
</comment>
<dbReference type="Proteomes" id="UP000531251">
    <property type="component" value="Unassembled WGS sequence"/>
</dbReference>